<dbReference type="AlphaFoldDB" id="A0A378MJ26"/>
<protein>
    <recommendedName>
        <fullName evidence="6">Lipoprotein</fullName>
    </recommendedName>
</protein>
<feature type="region of interest" description="Disordered" evidence="2">
    <location>
        <begin position="26"/>
        <end position="82"/>
    </location>
</feature>
<accession>A0A378MJ26</accession>
<evidence type="ECO:0000313" key="4">
    <source>
        <dbReference type="EMBL" id="STY45486.1"/>
    </source>
</evidence>
<keyword evidence="1" id="KW-0175">Coiled coil</keyword>
<dbReference type="PROSITE" id="PS51257">
    <property type="entry name" value="PROKAR_LIPOPROTEIN"/>
    <property type="match status" value="1"/>
</dbReference>
<evidence type="ECO:0000256" key="3">
    <source>
        <dbReference type="SAM" id="SignalP"/>
    </source>
</evidence>
<sequence length="207" mass="22861">MKKLLLVFGVLLLSLGLAACKTADNSSAISNSNKEASKIADEEKQQKEESEEVTGNDDDNNYDDVLDDDNESDIESDLEPIDKESNLGLIEEMFDRIDQGQDSISANVNNLIQNVDIDKIDKEITVLENVIDESEENSDTLSTEVKSSDATDAAIEFWDNTVAVLEDQKSLLKSISTGDGNGPDADSYTKKVDDWKDSYDKARKLLK</sequence>
<name>A0A378MJ26_LISGR</name>
<evidence type="ECO:0008006" key="6">
    <source>
        <dbReference type="Google" id="ProtNLM"/>
    </source>
</evidence>
<evidence type="ECO:0000256" key="1">
    <source>
        <dbReference type="SAM" id="Coils"/>
    </source>
</evidence>
<feature type="coiled-coil region" evidence="1">
    <location>
        <begin position="117"/>
        <end position="144"/>
    </location>
</feature>
<gene>
    <name evidence="4" type="ORF">NCTC10815_02866</name>
</gene>
<reference evidence="4 5" key="1">
    <citation type="submission" date="2018-06" db="EMBL/GenBank/DDBJ databases">
        <authorList>
            <consortium name="Pathogen Informatics"/>
            <person name="Doyle S."/>
        </authorList>
    </citation>
    <scope>NUCLEOTIDE SEQUENCE [LARGE SCALE GENOMIC DNA]</scope>
    <source>
        <strain evidence="5">NCTC 10815</strain>
    </source>
</reference>
<keyword evidence="3" id="KW-0732">Signal</keyword>
<feature type="compositionally biased region" description="Acidic residues" evidence="2">
    <location>
        <begin position="49"/>
        <end position="79"/>
    </location>
</feature>
<proteinExistence type="predicted"/>
<feature type="signal peptide" evidence="3">
    <location>
        <begin position="1"/>
        <end position="19"/>
    </location>
</feature>
<evidence type="ECO:0000256" key="2">
    <source>
        <dbReference type="SAM" id="MobiDB-lite"/>
    </source>
</evidence>
<dbReference type="Proteomes" id="UP000254879">
    <property type="component" value="Unassembled WGS sequence"/>
</dbReference>
<dbReference type="RefSeq" id="WP_115346336.1">
    <property type="nucleotide sequence ID" value="NZ_UGPG01000001.1"/>
</dbReference>
<evidence type="ECO:0000313" key="5">
    <source>
        <dbReference type="Proteomes" id="UP000254879"/>
    </source>
</evidence>
<organism evidence="4 5">
    <name type="scientific">Listeria grayi</name>
    <name type="common">Listeria murrayi</name>
    <dbReference type="NCBI Taxonomy" id="1641"/>
    <lineage>
        <taxon>Bacteria</taxon>
        <taxon>Bacillati</taxon>
        <taxon>Bacillota</taxon>
        <taxon>Bacilli</taxon>
        <taxon>Bacillales</taxon>
        <taxon>Listeriaceae</taxon>
        <taxon>Listeria</taxon>
    </lineage>
</organism>
<feature type="chain" id="PRO_5038708734" description="Lipoprotein" evidence="3">
    <location>
        <begin position="20"/>
        <end position="207"/>
    </location>
</feature>
<feature type="compositionally biased region" description="Basic and acidic residues" evidence="2">
    <location>
        <begin position="35"/>
        <end position="48"/>
    </location>
</feature>
<dbReference type="EMBL" id="UGPG01000001">
    <property type="protein sequence ID" value="STY45486.1"/>
    <property type="molecule type" value="Genomic_DNA"/>
</dbReference>
<feature type="region of interest" description="Disordered" evidence="2">
    <location>
        <begin position="173"/>
        <end position="192"/>
    </location>
</feature>